<sequence>MTRITPELVPPLLTSAPHQREDLTYGVLRPSCKRLTPSHNRPAFSFKWLHAISGEFWWENALWISVMVTTLDFESSDPSSNLGGTLFWDYQIH</sequence>
<organism evidence="1 2">
    <name type="scientific">Araneus ventricosus</name>
    <name type="common">Orbweaver spider</name>
    <name type="synonym">Epeira ventricosa</name>
    <dbReference type="NCBI Taxonomy" id="182803"/>
    <lineage>
        <taxon>Eukaryota</taxon>
        <taxon>Metazoa</taxon>
        <taxon>Ecdysozoa</taxon>
        <taxon>Arthropoda</taxon>
        <taxon>Chelicerata</taxon>
        <taxon>Arachnida</taxon>
        <taxon>Araneae</taxon>
        <taxon>Araneomorphae</taxon>
        <taxon>Entelegynae</taxon>
        <taxon>Araneoidea</taxon>
        <taxon>Araneidae</taxon>
        <taxon>Araneus</taxon>
    </lineage>
</organism>
<comment type="caution">
    <text evidence="1">The sequence shown here is derived from an EMBL/GenBank/DDBJ whole genome shotgun (WGS) entry which is preliminary data.</text>
</comment>
<protein>
    <submittedName>
        <fullName evidence="1">Uncharacterized protein</fullName>
    </submittedName>
</protein>
<evidence type="ECO:0000313" key="2">
    <source>
        <dbReference type="Proteomes" id="UP000499080"/>
    </source>
</evidence>
<name>A0A4Y2E8W3_ARAVE</name>
<accession>A0A4Y2E8W3</accession>
<dbReference type="OrthoDB" id="6437527at2759"/>
<dbReference type="Proteomes" id="UP000499080">
    <property type="component" value="Unassembled WGS sequence"/>
</dbReference>
<proteinExistence type="predicted"/>
<dbReference type="EMBL" id="BGPR01092003">
    <property type="protein sequence ID" value="GBM25602.1"/>
    <property type="molecule type" value="Genomic_DNA"/>
</dbReference>
<gene>
    <name evidence="1" type="ORF">AVEN_37429_1</name>
</gene>
<evidence type="ECO:0000313" key="1">
    <source>
        <dbReference type="EMBL" id="GBM25602.1"/>
    </source>
</evidence>
<dbReference type="AlphaFoldDB" id="A0A4Y2E8W3"/>
<reference evidence="1 2" key="1">
    <citation type="journal article" date="2019" name="Sci. Rep.">
        <title>Orb-weaving spider Araneus ventricosus genome elucidates the spidroin gene catalogue.</title>
        <authorList>
            <person name="Kono N."/>
            <person name="Nakamura H."/>
            <person name="Ohtoshi R."/>
            <person name="Moran D.A.P."/>
            <person name="Shinohara A."/>
            <person name="Yoshida Y."/>
            <person name="Fujiwara M."/>
            <person name="Mori M."/>
            <person name="Tomita M."/>
            <person name="Arakawa K."/>
        </authorList>
    </citation>
    <scope>NUCLEOTIDE SEQUENCE [LARGE SCALE GENOMIC DNA]</scope>
</reference>
<keyword evidence="2" id="KW-1185">Reference proteome</keyword>